<name>A0A2I8VFU7_9EURY</name>
<reference evidence="1 2" key="1">
    <citation type="submission" date="2018-01" db="EMBL/GenBank/DDBJ databases">
        <title>Complete genome sequence of Salinigranum rubrum GX10T, an extremely halophilic archaeon isolated from a marine solar saltern.</title>
        <authorList>
            <person name="Han S."/>
        </authorList>
    </citation>
    <scope>NUCLEOTIDE SEQUENCE [LARGE SCALE GENOMIC DNA]</scope>
    <source>
        <strain evidence="1 2">GX10</strain>
    </source>
</reference>
<dbReference type="KEGG" id="srub:C2R22_03325"/>
<sequence length="280" mass="29832">MSSIPEGAIDVHVHAAPSLWERKHDIVALLERVEQSPLGGIVLKSHFGNTFEVVRLGRAAVPGVDVYSSLTLNTFVGGLNPSAVELAVETGASVVWLPTFSAAHFETDRPYPFSGQTLTVTDEEGAPKPELLEILDVLDDADRRLVLGNGHVSPPETDAVLDAIEERGTGVDYLVTHPDSAFMGLSLDDQVRLAERGAYVEKCYLPVVKGDTTLAAMAEGIADIGVDRCVLSTDHGQPSNQSPPDAYASFVDGLRAHGVSASAVETMAKTVPRELLGEPR</sequence>
<organism evidence="1 2">
    <name type="scientific">Salinigranum rubrum</name>
    <dbReference type="NCBI Taxonomy" id="755307"/>
    <lineage>
        <taxon>Archaea</taxon>
        <taxon>Methanobacteriati</taxon>
        <taxon>Methanobacteriota</taxon>
        <taxon>Stenosarchaea group</taxon>
        <taxon>Halobacteria</taxon>
        <taxon>Halobacteriales</taxon>
        <taxon>Haloferacaceae</taxon>
        <taxon>Salinigranum</taxon>
    </lineage>
</organism>
<dbReference type="InterPro" id="IPR032466">
    <property type="entry name" value="Metal_Hydrolase"/>
</dbReference>
<dbReference type="EMBL" id="CP026309">
    <property type="protein sequence ID" value="AUV80807.1"/>
    <property type="molecule type" value="Genomic_DNA"/>
</dbReference>
<dbReference type="OrthoDB" id="25479at2157"/>
<dbReference type="GeneID" id="35591088"/>
<dbReference type="Pfam" id="PF19799">
    <property type="entry name" value="DUF6282"/>
    <property type="match status" value="1"/>
</dbReference>
<dbReference type="SUPFAM" id="SSF51556">
    <property type="entry name" value="Metallo-dependent hydrolases"/>
    <property type="match status" value="1"/>
</dbReference>
<evidence type="ECO:0000313" key="2">
    <source>
        <dbReference type="Proteomes" id="UP000236584"/>
    </source>
</evidence>
<dbReference type="Proteomes" id="UP000236584">
    <property type="component" value="Chromosome"/>
</dbReference>
<evidence type="ECO:0000313" key="1">
    <source>
        <dbReference type="EMBL" id="AUV80807.1"/>
    </source>
</evidence>
<protein>
    <submittedName>
        <fullName evidence="1">Cytosolic protein</fullName>
    </submittedName>
</protein>
<keyword evidence="2" id="KW-1185">Reference proteome</keyword>
<accession>A0A2I8VFU7</accession>
<dbReference type="Gene3D" id="3.20.20.140">
    <property type="entry name" value="Metal-dependent hydrolases"/>
    <property type="match status" value="1"/>
</dbReference>
<dbReference type="InterPro" id="IPR046249">
    <property type="entry name" value="DUF6282"/>
</dbReference>
<proteinExistence type="predicted"/>
<dbReference type="RefSeq" id="WP_103424494.1">
    <property type="nucleotide sequence ID" value="NZ_CP026309.1"/>
</dbReference>
<dbReference type="AlphaFoldDB" id="A0A2I8VFU7"/>
<gene>
    <name evidence="1" type="ORF">C2R22_03325</name>
</gene>